<evidence type="ECO:0000313" key="4">
    <source>
        <dbReference type="Proteomes" id="UP000253318"/>
    </source>
</evidence>
<dbReference type="Gene3D" id="1.10.1780.10">
    <property type="entry name" value="Clp, N-terminal domain"/>
    <property type="match status" value="1"/>
</dbReference>
<evidence type="ECO:0000259" key="2">
    <source>
        <dbReference type="PROSITE" id="PS51903"/>
    </source>
</evidence>
<evidence type="ECO:0000313" key="3">
    <source>
        <dbReference type="EMBL" id="RCV62374.1"/>
    </source>
</evidence>
<dbReference type="Pfam" id="PF02861">
    <property type="entry name" value="Clp_N"/>
    <property type="match status" value="2"/>
</dbReference>
<feature type="domain" description="Clp R" evidence="2">
    <location>
        <begin position="2"/>
        <end position="156"/>
    </location>
</feature>
<dbReference type="OrthoDB" id="3628183at2"/>
<dbReference type="AlphaFoldDB" id="A0A368TB49"/>
<dbReference type="InterPro" id="IPR036628">
    <property type="entry name" value="Clp_N_dom_sf"/>
</dbReference>
<comment type="caution">
    <text evidence="3">The sequence shown here is derived from an EMBL/GenBank/DDBJ whole genome shotgun (WGS) entry which is preliminary data.</text>
</comment>
<keyword evidence="1" id="KW-0677">Repeat</keyword>
<dbReference type="EMBL" id="QEIN01000007">
    <property type="protein sequence ID" value="RCV62374.1"/>
    <property type="molecule type" value="Genomic_DNA"/>
</dbReference>
<keyword evidence="4" id="KW-1185">Reference proteome</keyword>
<sequence>MFERFNSDARQAVINASGESERAAHGVVDDVHLLLGLLTEAAGPAAKVLHDHGASLDDLRTRVHGLSVPAAAPPRRGVLRLPRRSDHRPFTRAAKRSLEGALRAAARRRDRSIGGCHVLVALLDTEDGGARRVLADAGVDVQALRTAAEGRLGTAR</sequence>
<organism evidence="3 4">
    <name type="scientific">Marinitenerispora sediminis</name>
    <dbReference type="NCBI Taxonomy" id="1931232"/>
    <lineage>
        <taxon>Bacteria</taxon>
        <taxon>Bacillati</taxon>
        <taxon>Actinomycetota</taxon>
        <taxon>Actinomycetes</taxon>
        <taxon>Streptosporangiales</taxon>
        <taxon>Nocardiopsidaceae</taxon>
        <taxon>Marinitenerispora</taxon>
    </lineage>
</organism>
<accession>A0A368TB49</accession>
<dbReference type="PROSITE" id="PS51903">
    <property type="entry name" value="CLP_R"/>
    <property type="match status" value="1"/>
</dbReference>
<dbReference type="RefSeq" id="WP_114398004.1">
    <property type="nucleotide sequence ID" value="NZ_QEIM01000055.1"/>
</dbReference>
<evidence type="ECO:0000256" key="1">
    <source>
        <dbReference type="PROSITE-ProRule" id="PRU01251"/>
    </source>
</evidence>
<gene>
    <name evidence="3" type="ORF">DEF24_01695</name>
</gene>
<dbReference type="SUPFAM" id="SSF81923">
    <property type="entry name" value="Double Clp-N motif"/>
    <property type="match status" value="2"/>
</dbReference>
<dbReference type="InterPro" id="IPR004176">
    <property type="entry name" value="Clp_R_N"/>
</dbReference>
<reference evidence="3 4" key="1">
    <citation type="submission" date="2018-04" db="EMBL/GenBank/DDBJ databases">
        <title>Novel actinobacteria from marine sediment.</title>
        <authorList>
            <person name="Ng Z.Y."/>
            <person name="Tan G.Y.A."/>
        </authorList>
    </citation>
    <scope>NUCLEOTIDE SEQUENCE [LARGE SCALE GENOMIC DNA]</scope>
    <source>
        <strain evidence="3 4">TPS81</strain>
    </source>
</reference>
<proteinExistence type="predicted"/>
<name>A0A368TB49_9ACTN</name>
<dbReference type="Proteomes" id="UP000253318">
    <property type="component" value="Unassembled WGS sequence"/>
</dbReference>
<protein>
    <recommendedName>
        <fullName evidence="2">Clp R domain-containing protein</fullName>
    </recommendedName>
</protein>